<dbReference type="RefSeq" id="WP_386822698.1">
    <property type="nucleotide sequence ID" value="NZ_JBHTIF010000001.1"/>
</dbReference>
<dbReference type="InterPro" id="IPR046182">
    <property type="entry name" value="DUF6210"/>
</dbReference>
<dbReference type="Proteomes" id="UP001597110">
    <property type="component" value="Unassembled WGS sequence"/>
</dbReference>
<proteinExistence type="predicted"/>
<dbReference type="EMBL" id="JBHTIF010000001">
    <property type="protein sequence ID" value="MFD0725076.1"/>
    <property type="molecule type" value="Genomic_DNA"/>
</dbReference>
<evidence type="ECO:0000313" key="2">
    <source>
        <dbReference type="Proteomes" id="UP001597110"/>
    </source>
</evidence>
<evidence type="ECO:0000313" key="1">
    <source>
        <dbReference type="EMBL" id="MFD0725076.1"/>
    </source>
</evidence>
<gene>
    <name evidence="1" type="ORF">ACFQ0E_05620</name>
</gene>
<protein>
    <submittedName>
        <fullName evidence="1">DUF6210 family protein</fullName>
    </submittedName>
</protein>
<sequence>MQDMIHVSLDDLTQCALIVPAKTGIFYENQSSGAQCARPSQEGYLLPIAHDAPLDQPELALESRVGSLFPQGNPGVIDKQLASKLEDILASSVFTRGISVDWSMLQASTESWVHVIVDHIGTLGQGHQRFTAILTWPNSD</sequence>
<keyword evidence="2" id="KW-1185">Reference proteome</keyword>
<reference evidence="2" key="1">
    <citation type="journal article" date="2019" name="Int. J. Syst. Evol. Microbiol.">
        <title>The Global Catalogue of Microorganisms (GCM) 10K type strain sequencing project: providing services to taxonomists for standard genome sequencing and annotation.</title>
        <authorList>
            <consortium name="The Broad Institute Genomics Platform"/>
            <consortium name="The Broad Institute Genome Sequencing Center for Infectious Disease"/>
            <person name="Wu L."/>
            <person name="Ma J."/>
        </authorList>
    </citation>
    <scope>NUCLEOTIDE SEQUENCE [LARGE SCALE GENOMIC DNA]</scope>
    <source>
        <strain evidence="2">CCUG 55585</strain>
    </source>
</reference>
<organism evidence="1 2">
    <name type="scientific">Lysobacter brunescens</name>
    <dbReference type="NCBI Taxonomy" id="262323"/>
    <lineage>
        <taxon>Bacteria</taxon>
        <taxon>Pseudomonadati</taxon>
        <taxon>Pseudomonadota</taxon>
        <taxon>Gammaproteobacteria</taxon>
        <taxon>Lysobacterales</taxon>
        <taxon>Lysobacteraceae</taxon>
        <taxon>Lysobacter</taxon>
    </lineage>
</organism>
<accession>A0ABW2YBP6</accession>
<dbReference type="Pfam" id="PF19715">
    <property type="entry name" value="DUF6210"/>
    <property type="match status" value="1"/>
</dbReference>
<comment type="caution">
    <text evidence="1">The sequence shown here is derived from an EMBL/GenBank/DDBJ whole genome shotgun (WGS) entry which is preliminary data.</text>
</comment>
<name>A0ABW2YBP6_9GAMM</name>